<comment type="catalytic activity">
    <reaction evidence="1">
        <text>ATP + protein L-histidine = ADP + protein N-phospho-L-histidine.</text>
        <dbReference type="EC" id="2.7.13.3"/>
    </reaction>
</comment>
<dbReference type="Pfam" id="PF07701">
    <property type="entry name" value="HNOBA"/>
    <property type="match status" value="2"/>
</dbReference>
<dbReference type="Pfam" id="PF13188">
    <property type="entry name" value="PAS_8"/>
    <property type="match status" value="1"/>
</dbReference>
<dbReference type="SUPFAM" id="SSF55785">
    <property type="entry name" value="PYP-like sensor domain (PAS domain)"/>
    <property type="match status" value="4"/>
</dbReference>
<dbReference type="CDD" id="cd00082">
    <property type="entry name" value="HisKA"/>
    <property type="match status" value="1"/>
</dbReference>
<dbReference type="InterPro" id="IPR004358">
    <property type="entry name" value="Sig_transdc_His_kin-like_C"/>
</dbReference>
<dbReference type="PROSITE" id="PS50112">
    <property type="entry name" value="PAS"/>
    <property type="match status" value="4"/>
</dbReference>
<keyword evidence="3" id="KW-0808">Transferase</keyword>
<dbReference type="InterPro" id="IPR035965">
    <property type="entry name" value="PAS-like_dom_sf"/>
</dbReference>
<evidence type="ECO:0000313" key="11">
    <source>
        <dbReference type="EMBL" id="MBC5863825.1"/>
    </source>
</evidence>
<reference evidence="11 12" key="1">
    <citation type="submission" date="2020-08" db="EMBL/GenBank/DDBJ databases">
        <title>Description of novel Flavobacterium F-400 isolate.</title>
        <authorList>
            <person name="Saticioglu I."/>
            <person name="Duman M."/>
            <person name="Altun S."/>
        </authorList>
    </citation>
    <scope>NUCLEOTIDE SEQUENCE [LARGE SCALE GENOMIC DNA]</scope>
    <source>
        <strain evidence="11 12">F-400</strain>
    </source>
</reference>
<evidence type="ECO:0000256" key="5">
    <source>
        <dbReference type="ARBA" id="ARBA00022777"/>
    </source>
</evidence>
<feature type="domain" description="PAS" evidence="9">
    <location>
        <begin position="421"/>
        <end position="465"/>
    </location>
</feature>
<dbReference type="SMART" id="SM00387">
    <property type="entry name" value="HATPase_c"/>
    <property type="match status" value="1"/>
</dbReference>
<evidence type="ECO:0000256" key="4">
    <source>
        <dbReference type="ARBA" id="ARBA00022741"/>
    </source>
</evidence>
<dbReference type="InterPro" id="IPR005467">
    <property type="entry name" value="His_kinase_dom"/>
</dbReference>
<dbReference type="InterPro" id="IPR000700">
    <property type="entry name" value="PAS-assoc_C"/>
</dbReference>
<dbReference type="Gene3D" id="3.30.450.20">
    <property type="entry name" value="PAS domain"/>
    <property type="match status" value="4"/>
</dbReference>
<comment type="caution">
    <text evidence="11">The sequence shown here is derived from an EMBL/GenBank/DDBJ whole genome shotgun (WGS) entry which is preliminary data.</text>
</comment>
<dbReference type="InterPro" id="IPR036097">
    <property type="entry name" value="HisK_dim/P_sf"/>
</dbReference>
<dbReference type="PROSITE" id="PS50113">
    <property type="entry name" value="PAC"/>
    <property type="match status" value="3"/>
</dbReference>
<keyword evidence="7" id="KW-0175">Coiled coil</keyword>
<accession>A0ABR7JH59</accession>
<feature type="domain" description="PAC" evidence="10">
    <location>
        <begin position="615"/>
        <end position="669"/>
    </location>
</feature>
<dbReference type="Proteomes" id="UP000621670">
    <property type="component" value="Unassembled WGS sequence"/>
</dbReference>
<evidence type="ECO:0000256" key="7">
    <source>
        <dbReference type="SAM" id="Coils"/>
    </source>
</evidence>
<keyword evidence="5" id="KW-0418">Kinase</keyword>
<feature type="coiled-coil region" evidence="7">
    <location>
        <begin position="142"/>
        <end position="169"/>
    </location>
</feature>
<organism evidence="11 12">
    <name type="scientific">Flavobacterium turcicum</name>
    <dbReference type="NCBI Taxonomy" id="2764718"/>
    <lineage>
        <taxon>Bacteria</taxon>
        <taxon>Pseudomonadati</taxon>
        <taxon>Bacteroidota</taxon>
        <taxon>Flavobacteriia</taxon>
        <taxon>Flavobacteriales</taxon>
        <taxon>Flavobacteriaceae</taxon>
        <taxon>Flavobacterium</taxon>
    </lineage>
</organism>
<name>A0ABR7JH59_9FLAO</name>
<dbReference type="CDD" id="cd00130">
    <property type="entry name" value="PAS"/>
    <property type="match status" value="3"/>
</dbReference>
<keyword evidence="6" id="KW-0141">cGMP biosynthesis</keyword>
<protein>
    <submittedName>
        <fullName evidence="11">PAS domain S-box protein</fullName>
    </submittedName>
</protein>
<dbReference type="InterPro" id="IPR001610">
    <property type="entry name" value="PAC"/>
</dbReference>
<gene>
    <name evidence="11" type="ORF">H8R26_10355</name>
</gene>
<dbReference type="RefSeq" id="WP_166135776.1">
    <property type="nucleotide sequence ID" value="NZ_JAAOBY010000004.1"/>
</dbReference>
<evidence type="ECO:0000256" key="6">
    <source>
        <dbReference type="ARBA" id="ARBA00023293"/>
    </source>
</evidence>
<dbReference type="SMART" id="SM00091">
    <property type="entry name" value="PAS"/>
    <property type="match status" value="4"/>
</dbReference>
<feature type="domain" description="PAS" evidence="9">
    <location>
        <begin position="165"/>
        <end position="211"/>
    </location>
</feature>
<dbReference type="InterPro" id="IPR003594">
    <property type="entry name" value="HATPase_dom"/>
</dbReference>
<dbReference type="Gene3D" id="3.30.450.260">
    <property type="entry name" value="Haem NO binding associated domain"/>
    <property type="match status" value="1"/>
</dbReference>
<dbReference type="PANTHER" id="PTHR43304">
    <property type="entry name" value="PHYTOCHROME-LIKE PROTEIN CPH1"/>
    <property type="match status" value="1"/>
</dbReference>
<feature type="domain" description="PAC" evidence="10">
    <location>
        <begin position="494"/>
        <end position="546"/>
    </location>
</feature>
<evidence type="ECO:0000259" key="10">
    <source>
        <dbReference type="PROSITE" id="PS50113"/>
    </source>
</evidence>
<dbReference type="EMBL" id="JACRUM010000005">
    <property type="protein sequence ID" value="MBC5863825.1"/>
    <property type="molecule type" value="Genomic_DNA"/>
</dbReference>
<dbReference type="Gene3D" id="3.30.565.10">
    <property type="entry name" value="Histidine kinase-like ATPase, C-terminal domain"/>
    <property type="match status" value="1"/>
</dbReference>
<proteinExistence type="predicted"/>
<evidence type="ECO:0000313" key="12">
    <source>
        <dbReference type="Proteomes" id="UP000621670"/>
    </source>
</evidence>
<dbReference type="Gene3D" id="1.10.287.130">
    <property type="match status" value="1"/>
</dbReference>
<keyword evidence="2" id="KW-0597">Phosphoprotein</keyword>
<evidence type="ECO:0000256" key="2">
    <source>
        <dbReference type="ARBA" id="ARBA00022553"/>
    </source>
</evidence>
<dbReference type="InterPro" id="IPR003661">
    <property type="entry name" value="HisK_dim/P_dom"/>
</dbReference>
<feature type="domain" description="PAC" evidence="10">
    <location>
        <begin position="239"/>
        <end position="291"/>
    </location>
</feature>
<evidence type="ECO:0000256" key="1">
    <source>
        <dbReference type="ARBA" id="ARBA00000085"/>
    </source>
</evidence>
<dbReference type="SUPFAM" id="SSF47384">
    <property type="entry name" value="Homodimeric domain of signal transducing histidine kinase"/>
    <property type="match status" value="1"/>
</dbReference>
<dbReference type="SMART" id="SM00086">
    <property type="entry name" value="PAC"/>
    <property type="match status" value="3"/>
</dbReference>
<keyword evidence="12" id="KW-1185">Reference proteome</keyword>
<dbReference type="SUPFAM" id="SSF55874">
    <property type="entry name" value="ATPase domain of HSP90 chaperone/DNA topoisomerase II/histidine kinase"/>
    <property type="match status" value="1"/>
</dbReference>
<evidence type="ECO:0000259" key="9">
    <source>
        <dbReference type="PROSITE" id="PS50112"/>
    </source>
</evidence>
<dbReference type="Pfam" id="PF13426">
    <property type="entry name" value="PAS_9"/>
    <property type="match status" value="3"/>
</dbReference>
<sequence length="894" mass="102924">MEKINFNFDENSFNKLFPFYILIDDGLSIKGIGKSLMKIFPDTNLNENFLQKFSIKRPFLIEQNFENLKNISNQLIVIEAQLNGVQLRGQLQPYENYLLFVGTPWFVSMEEVVHNNLTLHDFAFHDPSLDLLHVLKVQEITNEDLKVLLVKINDQKKKLKKDQEALNRLSLVASTNENGVFFTDLNGVIFWCNAAYLQLTGRAKEEIIGKTAAQIGSCDQMTITDLKKLVDPFFKKEKFEVEVPYARKNDKPFWAKIKAQPVCDHEGQPSQYFAVIEDITEKNASDLKLIESENRLTFLIKNLQTGIIVENENRQILLANKKFSTMFGFDANSDSLIGNNALQIMKQTKHYFVEPTSYLERLDEILHNQEPVLNEELELTDGRIIERSFVPIILDDRYSGNLTSYVDVTIKKKYENSLKNEKEKYSNIIANMNLGLIEVNMKDKITFANHSFSQMSGYEIDELMGAEVNGLFQTDENQSLVAAKMKLRTEGISDSYEILVKNKEQQERSWLISAAPNYDVSGKMIGSIGIHLDITDQKAQEEELYLLSLIAEKNINSVVICDNHGKIEWVNSSFELMSGYTKKELIGFTPGKVLQGPESKPETINYIRNQIRRGHPFNCEILNYTKSKEKYWVRVQGQALYNKKNEIVRYFAIQENITNQKKLENQQEQLVESLAKTNKELEHYAQMVSHDLKSPLHSIHSLLAWIKEDNDVAFTAQTLQYFELIENKVEKMDHLIDGILTYSRIGKDDSVQEKVSIQELIQSIIEIIHVPKHITIHVKKELPVLLVNRYRIQQLFQNVIVNAVNYIDKEFGKIVIEAKEYQDSVVFSIKDNGIGIYKENYDKVFNTFQSFSQNKNSTGLGLAIVKKIIEAEKGEIWLESELGIGSTFFIKIKK</sequence>
<dbReference type="InterPro" id="IPR036890">
    <property type="entry name" value="HATPase_C_sf"/>
</dbReference>
<dbReference type="Pfam" id="PF02518">
    <property type="entry name" value="HATPase_c"/>
    <property type="match status" value="1"/>
</dbReference>
<feature type="domain" description="PAS" evidence="9">
    <location>
        <begin position="292"/>
        <end position="329"/>
    </location>
</feature>
<evidence type="ECO:0000259" key="8">
    <source>
        <dbReference type="PROSITE" id="PS50109"/>
    </source>
</evidence>
<feature type="domain" description="Histidine kinase" evidence="8">
    <location>
        <begin position="687"/>
        <end position="894"/>
    </location>
</feature>
<dbReference type="InterPro" id="IPR011645">
    <property type="entry name" value="HNOB_dom_associated"/>
</dbReference>
<dbReference type="PRINTS" id="PR00344">
    <property type="entry name" value="BCTRLSENSOR"/>
</dbReference>
<feature type="domain" description="PAS" evidence="9">
    <location>
        <begin position="543"/>
        <end position="614"/>
    </location>
</feature>
<dbReference type="InterPro" id="IPR000014">
    <property type="entry name" value="PAS"/>
</dbReference>
<dbReference type="PANTHER" id="PTHR43304:SF1">
    <property type="entry name" value="PAC DOMAIN-CONTAINING PROTEIN"/>
    <property type="match status" value="1"/>
</dbReference>
<dbReference type="InterPro" id="IPR042463">
    <property type="entry name" value="HNOB_dom_associated_sf"/>
</dbReference>
<dbReference type="NCBIfam" id="TIGR00229">
    <property type="entry name" value="sensory_box"/>
    <property type="match status" value="4"/>
</dbReference>
<dbReference type="PROSITE" id="PS50109">
    <property type="entry name" value="HIS_KIN"/>
    <property type="match status" value="1"/>
</dbReference>
<keyword evidence="4" id="KW-0547">Nucleotide-binding</keyword>
<evidence type="ECO:0000256" key="3">
    <source>
        <dbReference type="ARBA" id="ARBA00022679"/>
    </source>
</evidence>
<dbReference type="Pfam" id="PF00512">
    <property type="entry name" value="HisKA"/>
    <property type="match status" value="1"/>
</dbReference>
<dbReference type="InterPro" id="IPR052162">
    <property type="entry name" value="Sensor_kinase/Photoreceptor"/>
</dbReference>
<dbReference type="SMART" id="SM00388">
    <property type="entry name" value="HisKA"/>
    <property type="match status" value="1"/>
</dbReference>